<organism evidence="1 2">
    <name type="scientific">Panagrolaimus sp. PS1159</name>
    <dbReference type="NCBI Taxonomy" id="55785"/>
    <lineage>
        <taxon>Eukaryota</taxon>
        <taxon>Metazoa</taxon>
        <taxon>Ecdysozoa</taxon>
        <taxon>Nematoda</taxon>
        <taxon>Chromadorea</taxon>
        <taxon>Rhabditida</taxon>
        <taxon>Tylenchina</taxon>
        <taxon>Panagrolaimomorpha</taxon>
        <taxon>Panagrolaimoidea</taxon>
        <taxon>Panagrolaimidae</taxon>
        <taxon>Panagrolaimus</taxon>
    </lineage>
</organism>
<dbReference type="Proteomes" id="UP000887580">
    <property type="component" value="Unplaced"/>
</dbReference>
<evidence type="ECO:0000313" key="1">
    <source>
        <dbReference type="Proteomes" id="UP000887580"/>
    </source>
</evidence>
<sequence>MYVIFLISLVAYRSTAPLRSGFFTLTFILGVFDVLQMAHVYIFLRFPSFGWFTDEIYLQLPTWLVHYASCAMAHVYIFLRFPSFGWFTDEIYLQLPTWLVHYASCAMWALAVNQHLTVLFIALNRLSAIVFPHEHKRRWRESVIRVITVIICCSGPLYVSPKIFLQSVERYKIVDNRSRSATIVWDNQDLLLTFKYSAAITLSVASLICFLSYVSIFYTSVQRHIMSAKRRATLLTKRRSSSSATVLTAASAGRRKSSGAVSKSSKGSFDFKPSHVHAVSIRNLAKKVSIRAQTKSTQVVILWEKRELKLAVCGFIIFFFMFVYTVGVFSMSVDDSARQQQSHRKIWMASSDLFSGINPLLLIIVSKSLRSRFLAVLCCNWSERQYSPQPSTSF</sequence>
<dbReference type="WBParaSite" id="PS1159_v2.g18728.t2">
    <property type="protein sequence ID" value="PS1159_v2.g18728.t2"/>
    <property type="gene ID" value="PS1159_v2.g18728"/>
</dbReference>
<reference evidence="2" key="1">
    <citation type="submission" date="2022-11" db="UniProtKB">
        <authorList>
            <consortium name="WormBaseParasite"/>
        </authorList>
    </citation>
    <scope>IDENTIFICATION</scope>
</reference>
<accession>A0AC35FN56</accession>
<proteinExistence type="predicted"/>
<name>A0AC35FN56_9BILA</name>
<protein>
    <submittedName>
        <fullName evidence="2">G-protein coupled receptors family 1 profile domain-containing protein</fullName>
    </submittedName>
</protein>
<evidence type="ECO:0000313" key="2">
    <source>
        <dbReference type="WBParaSite" id="PS1159_v2.g18728.t2"/>
    </source>
</evidence>